<dbReference type="Proteomes" id="UP000321479">
    <property type="component" value="Chromosome"/>
</dbReference>
<proteinExistence type="predicted"/>
<evidence type="ECO:0000259" key="2">
    <source>
        <dbReference type="PROSITE" id="PS50110"/>
    </source>
</evidence>
<dbReference type="PROSITE" id="PS50110">
    <property type="entry name" value="RESPONSE_REGULATORY"/>
    <property type="match status" value="1"/>
</dbReference>
<dbReference type="AlphaFoldDB" id="A0A5B8USG1"/>
<dbReference type="InterPro" id="IPR011006">
    <property type="entry name" value="CheY-like_superfamily"/>
</dbReference>
<dbReference type="OrthoDB" id="1121174at2"/>
<organism evidence="3 4">
    <name type="scientific">Mucilaginibacter ginsenosidivorans</name>
    <dbReference type="NCBI Taxonomy" id="398053"/>
    <lineage>
        <taxon>Bacteria</taxon>
        <taxon>Pseudomonadati</taxon>
        <taxon>Bacteroidota</taxon>
        <taxon>Sphingobacteriia</taxon>
        <taxon>Sphingobacteriales</taxon>
        <taxon>Sphingobacteriaceae</taxon>
        <taxon>Mucilaginibacter</taxon>
    </lineage>
</organism>
<dbReference type="RefSeq" id="WP_147030460.1">
    <property type="nucleotide sequence ID" value="NZ_CP042436.1"/>
</dbReference>
<dbReference type="Gene3D" id="3.40.50.2300">
    <property type="match status" value="1"/>
</dbReference>
<keyword evidence="1" id="KW-0597">Phosphoprotein</keyword>
<dbReference type="EMBL" id="CP042436">
    <property type="protein sequence ID" value="QEC61883.1"/>
    <property type="molecule type" value="Genomic_DNA"/>
</dbReference>
<evidence type="ECO:0000313" key="3">
    <source>
        <dbReference type="EMBL" id="QEC61883.1"/>
    </source>
</evidence>
<sequence length="144" mass="16917">MNKLTYIDDCQLDHFILRKLLSRFGSPVEIRCTGSGSRIMDQLSQNYSDERSLPDIILLDIAYQPGFDAWEFLDQLRSLYPRLAKPIDVYILSATKYPADLQHLEEYDFVKAFIMKPITKEALQKIIRYREISIDRFALIESYN</sequence>
<accession>A0A5B8USG1</accession>
<gene>
    <name evidence="3" type="ORF">FRZ54_04550</name>
</gene>
<dbReference type="GO" id="GO:0000160">
    <property type="term" value="P:phosphorelay signal transduction system"/>
    <property type="evidence" value="ECO:0007669"/>
    <property type="project" value="InterPro"/>
</dbReference>
<evidence type="ECO:0000313" key="4">
    <source>
        <dbReference type="Proteomes" id="UP000321479"/>
    </source>
</evidence>
<feature type="domain" description="Response regulatory" evidence="2">
    <location>
        <begin position="3"/>
        <end position="131"/>
    </location>
</feature>
<evidence type="ECO:0000256" key="1">
    <source>
        <dbReference type="PROSITE-ProRule" id="PRU00169"/>
    </source>
</evidence>
<dbReference type="KEGG" id="mgin:FRZ54_04550"/>
<protein>
    <submittedName>
        <fullName evidence="3">Response regulator</fullName>
    </submittedName>
</protein>
<dbReference type="InterPro" id="IPR001789">
    <property type="entry name" value="Sig_transdc_resp-reg_receiver"/>
</dbReference>
<keyword evidence="4" id="KW-1185">Reference proteome</keyword>
<name>A0A5B8USG1_9SPHI</name>
<feature type="modified residue" description="4-aspartylphosphate" evidence="1">
    <location>
        <position position="60"/>
    </location>
</feature>
<dbReference type="SUPFAM" id="SSF52172">
    <property type="entry name" value="CheY-like"/>
    <property type="match status" value="1"/>
</dbReference>
<reference evidence="3 4" key="1">
    <citation type="journal article" date="2017" name="Curr. Microbiol.">
        <title>Mucilaginibacter ginsenosidivorans sp. nov., Isolated from Soil of Ginseng Field.</title>
        <authorList>
            <person name="Kim M.M."/>
            <person name="Siddiqi M.Z."/>
            <person name="Im W.T."/>
        </authorList>
    </citation>
    <scope>NUCLEOTIDE SEQUENCE [LARGE SCALE GENOMIC DNA]</scope>
    <source>
        <strain evidence="3 4">Gsoil 3017</strain>
    </source>
</reference>